<dbReference type="AlphaFoldDB" id="A0A9W4WSV2"/>
<dbReference type="OrthoDB" id="1937899at2759"/>
<proteinExistence type="predicted"/>
<dbReference type="InterPro" id="IPR046372">
    <property type="entry name" value="PARG_cat_C"/>
</dbReference>
<dbReference type="GO" id="GO:0005975">
    <property type="term" value="P:carbohydrate metabolic process"/>
    <property type="evidence" value="ECO:0007669"/>
    <property type="project" value="InterPro"/>
</dbReference>
<dbReference type="GO" id="GO:0005634">
    <property type="term" value="C:nucleus"/>
    <property type="evidence" value="ECO:0007669"/>
    <property type="project" value="TreeGrafter"/>
</dbReference>
<dbReference type="InterPro" id="IPR007724">
    <property type="entry name" value="Poly_GlycHdrlase"/>
</dbReference>
<name>A0A9W4WSV2_9GLOM</name>
<dbReference type="GO" id="GO:0005737">
    <property type="term" value="C:cytoplasm"/>
    <property type="evidence" value="ECO:0007669"/>
    <property type="project" value="TreeGrafter"/>
</dbReference>
<gene>
    <name evidence="2" type="ORF">FWILDA_LOCUS7445</name>
</gene>
<dbReference type="Pfam" id="PF05028">
    <property type="entry name" value="PARG_cat_C"/>
    <property type="match status" value="1"/>
</dbReference>
<accession>A0A9W4WSV2</accession>
<dbReference type="GO" id="GO:0006282">
    <property type="term" value="P:regulation of DNA repair"/>
    <property type="evidence" value="ECO:0007669"/>
    <property type="project" value="InterPro"/>
</dbReference>
<dbReference type="EMBL" id="CAMKVN010001463">
    <property type="protein sequence ID" value="CAI2176151.1"/>
    <property type="molecule type" value="Genomic_DNA"/>
</dbReference>
<dbReference type="GO" id="GO:1990966">
    <property type="term" value="P:ATP generation from poly-ADP-D-ribose"/>
    <property type="evidence" value="ECO:0007669"/>
    <property type="project" value="TreeGrafter"/>
</dbReference>
<comment type="caution">
    <text evidence="2">The sequence shown here is derived from an EMBL/GenBank/DDBJ whole genome shotgun (WGS) entry which is preliminary data.</text>
</comment>
<protein>
    <submittedName>
        <fullName evidence="2">6762_t:CDS:1</fullName>
    </submittedName>
</protein>
<dbReference type="GO" id="GO:0004649">
    <property type="term" value="F:poly(ADP-ribose) glycohydrolase activity"/>
    <property type="evidence" value="ECO:0007669"/>
    <property type="project" value="InterPro"/>
</dbReference>
<reference evidence="2" key="1">
    <citation type="submission" date="2022-08" db="EMBL/GenBank/DDBJ databases">
        <authorList>
            <person name="Kallberg Y."/>
            <person name="Tangrot J."/>
            <person name="Rosling A."/>
        </authorList>
    </citation>
    <scope>NUCLEOTIDE SEQUENCE</scope>
    <source>
        <strain evidence="2">Wild A</strain>
    </source>
</reference>
<dbReference type="PANTHER" id="PTHR12837:SF15">
    <property type="entry name" value="POLY(ADP-RIBOSE) GLYCOHYDROLASE"/>
    <property type="match status" value="1"/>
</dbReference>
<feature type="domain" description="PARG catalytic Macro" evidence="1">
    <location>
        <begin position="194"/>
        <end position="333"/>
    </location>
</feature>
<evidence type="ECO:0000313" key="3">
    <source>
        <dbReference type="Proteomes" id="UP001153678"/>
    </source>
</evidence>
<dbReference type="PANTHER" id="PTHR12837">
    <property type="entry name" value="POLY ADP-RIBOSE GLYCOHYDROLASE"/>
    <property type="match status" value="1"/>
</dbReference>
<evidence type="ECO:0000259" key="1">
    <source>
        <dbReference type="Pfam" id="PF05028"/>
    </source>
</evidence>
<organism evidence="2 3">
    <name type="scientific">Funneliformis geosporum</name>
    <dbReference type="NCBI Taxonomy" id="1117311"/>
    <lineage>
        <taxon>Eukaryota</taxon>
        <taxon>Fungi</taxon>
        <taxon>Fungi incertae sedis</taxon>
        <taxon>Mucoromycota</taxon>
        <taxon>Glomeromycotina</taxon>
        <taxon>Glomeromycetes</taxon>
        <taxon>Glomerales</taxon>
        <taxon>Glomeraceae</taxon>
        <taxon>Funneliformis</taxon>
    </lineage>
</organism>
<sequence>MAINYKKLNEIKNVITRHLTHHKSFKSVELVRDNPPRWFCKNKKLVYELATPKKADSFHGKLEYTRWEEFPLPNSFKNEEEYDNTVVWYVNFADSDVFGYYGTNLFAQDESQCLEHPALCSLRVCLAKNKDQQSHFTTSHPNLTKKSSSDFLSIATPILVRGVERKAKIMTNADARNERPYGLYGHQFSQASPNAIKLATTIFDERIDQRTGRPYYSNIIAIEAQKYGRGSYTIENIKKILVAAYSGFLAAKFESLVEKGILERFHEENQGGHTKINLKNDESTQKPKVIIHTGNWGCGAYGGNVSIMSCLQIAAAHLAGIDKIIYHTVGRKEGFDIGLRVYKEFIDNVKDINVVNFIENVEKEKLQWGFSNGT</sequence>
<dbReference type="GO" id="GO:0009225">
    <property type="term" value="P:nucleotide-sugar metabolic process"/>
    <property type="evidence" value="ECO:0007669"/>
    <property type="project" value="TreeGrafter"/>
</dbReference>
<evidence type="ECO:0000313" key="2">
    <source>
        <dbReference type="EMBL" id="CAI2176151.1"/>
    </source>
</evidence>
<dbReference type="Proteomes" id="UP001153678">
    <property type="component" value="Unassembled WGS sequence"/>
</dbReference>
<keyword evidence="3" id="KW-1185">Reference proteome</keyword>